<organism evidence="1 2">
    <name type="scientific">Clavibacter phaseoli</name>
    <dbReference type="NCBI Taxonomy" id="1734031"/>
    <lineage>
        <taxon>Bacteria</taxon>
        <taxon>Bacillati</taxon>
        <taxon>Actinomycetota</taxon>
        <taxon>Actinomycetes</taxon>
        <taxon>Micrococcales</taxon>
        <taxon>Microbacteriaceae</taxon>
        <taxon>Clavibacter</taxon>
    </lineage>
</organism>
<keyword evidence="2" id="KW-1185">Reference proteome</keyword>
<dbReference type="AlphaFoldDB" id="A0A8I0VHL6"/>
<accession>A0A8I0VHL6</accession>
<comment type="caution">
    <text evidence="1">The sequence shown here is derived from an EMBL/GenBank/DDBJ whole genome shotgun (WGS) entry which is preliminary data.</text>
</comment>
<reference evidence="1 2" key="1">
    <citation type="submission" date="2020-10" db="EMBL/GenBank/DDBJ databases">
        <title>Draft genome sequences of plant-associated actinobacteria.</title>
        <authorList>
            <person name="Tarlachkov S.V."/>
            <person name="Starodumova I.P."/>
            <person name="Dorofeeva L.V."/>
            <person name="Prisyazhnaya N.V."/>
            <person name="Roubtsova T.V."/>
            <person name="Chizhov V.N."/>
            <person name="Nadler S.A."/>
            <person name="Subbotin S.A."/>
            <person name="Evtushenko L.I."/>
        </authorList>
    </citation>
    <scope>NUCLEOTIDE SEQUENCE [LARGE SCALE GENOMIC DNA]</scope>
    <source>
        <strain evidence="1 2">VKM Ac-2886</strain>
    </source>
</reference>
<proteinExistence type="predicted"/>
<dbReference type="Proteomes" id="UP000634579">
    <property type="component" value="Unassembled WGS sequence"/>
</dbReference>
<sequence>MTTYPYESQWGDPACNAAVVERGEDPAGLFDWRAEGYRSAEEYAFWARHVCGLAGLRSVLRAWIPSAGALPMRELITRAVARGALTRDGDEVGGLHYRPFAEWVRDDFGIEAVAHPRIDVPELLAEVGDGRVVLASVSAEIRYPERPPTRRGGHLVLVHAFDGETATFHNPSGVGSTGADARLGLAEFARFSAERGVTLVRPG</sequence>
<dbReference type="RefSeq" id="WP_194675322.1">
    <property type="nucleotide sequence ID" value="NZ_JADKRP010000001.1"/>
</dbReference>
<dbReference type="EMBL" id="JADKRP010000001">
    <property type="protein sequence ID" value="MBF4631579.1"/>
    <property type="molecule type" value="Genomic_DNA"/>
</dbReference>
<protein>
    <recommendedName>
        <fullName evidence="3">Peptidase C39-like protein</fullName>
    </recommendedName>
</protein>
<name>A0A8I0VHL6_9MICO</name>
<evidence type="ECO:0000313" key="2">
    <source>
        <dbReference type="Proteomes" id="UP000634579"/>
    </source>
</evidence>
<evidence type="ECO:0008006" key="3">
    <source>
        <dbReference type="Google" id="ProtNLM"/>
    </source>
</evidence>
<gene>
    <name evidence="1" type="ORF">ITJ42_10175</name>
</gene>
<evidence type="ECO:0000313" key="1">
    <source>
        <dbReference type="EMBL" id="MBF4631579.1"/>
    </source>
</evidence>